<reference evidence="1 2" key="2">
    <citation type="submission" date="2018-11" db="EMBL/GenBank/DDBJ databases">
        <authorList>
            <consortium name="Pathogen Informatics"/>
        </authorList>
    </citation>
    <scope>NUCLEOTIDE SEQUENCE [LARGE SCALE GENOMIC DNA]</scope>
</reference>
<accession>A0A0R3TXA7</accession>
<dbReference type="AlphaFoldDB" id="A0A0R3TXA7"/>
<organism evidence="3">
    <name type="scientific">Rodentolepis nana</name>
    <name type="common">Dwarf tapeworm</name>
    <name type="synonym">Hymenolepis nana</name>
    <dbReference type="NCBI Taxonomy" id="102285"/>
    <lineage>
        <taxon>Eukaryota</taxon>
        <taxon>Metazoa</taxon>
        <taxon>Spiralia</taxon>
        <taxon>Lophotrochozoa</taxon>
        <taxon>Platyhelminthes</taxon>
        <taxon>Cestoda</taxon>
        <taxon>Eucestoda</taxon>
        <taxon>Cyclophyllidea</taxon>
        <taxon>Hymenolepididae</taxon>
        <taxon>Rodentolepis</taxon>
    </lineage>
</organism>
<dbReference type="OrthoDB" id="168509at2759"/>
<keyword evidence="2" id="KW-1185">Reference proteome</keyword>
<evidence type="ECO:0000313" key="1">
    <source>
        <dbReference type="EMBL" id="VDO13231.1"/>
    </source>
</evidence>
<gene>
    <name evidence="1" type="ORF">HNAJ_LOCUS12480</name>
</gene>
<protein>
    <submittedName>
        <fullName evidence="3">RNase H domain-containing protein</fullName>
    </submittedName>
</protein>
<proteinExistence type="predicted"/>
<sequence length="87" mass="9828">MRSLALETINVNNPADQWLEVFTDGSYMENQVNLKRQLIVVSRLVPLRTADCRLQACTSAFFQSDRCCEGRPAFFSVPPFFSVPQGV</sequence>
<dbReference type="WBParaSite" id="HNAJ_0001249501-mRNA-1">
    <property type="protein sequence ID" value="HNAJ_0001249501-mRNA-1"/>
    <property type="gene ID" value="HNAJ_0001249501"/>
</dbReference>
<name>A0A0R3TXA7_RODNA</name>
<dbReference type="EMBL" id="UZAE01014354">
    <property type="protein sequence ID" value="VDO13231.1"/>
    <property type="molecule type" value="Genomic_DNA"/>
</dbReference>
<evidence type="ECO:0000313" key="3">
    <source>
        <dbReference type="WBParaSite" id="HNAJ_0001249501-mRNA-1"/>
    </source>
</evidence>
<evidence type="ECO:0000313" key="2">
    <source>
        <dbReference type="Proteomes" id="UP000278807"/>
    </source>
</evidence>
<reference evidence="3" key="1">
    <citation type="submission" date="2017-02" db="UniProtKB">
        <authorList>
            <consortium name="WormBaseParasite"/>
        </authorList>
    </citation>
    <scope>IDENTIFICATION</scope>
</reference>
<dbReference type="Proteomes" id="UP000278807">
    <property type="component" value="Unassembled WGS sequence"/>
</dbReference>